<comment type="caution">
    <text evidence="11">The sequence shown here is derived from an EMBL/GenBank/DDBJ whole genome shotgun (WGS) entry which is preliminary data.</text>
</comment>
<comment type="subcellular location">
    <subcellularLocation>
        <location evidence="1">Cytoplasm</location>
    </subcellularLocation>
</comment>
<evidence type="ECO:0000256" key="2">
    <source>
        <dbReference type="ARBA" id="ARBA00022490"/>
    </source>
</evidence>
<keyword evidence="7" id="KW-0804">Transcription</keyword>
<feature type="domain" description="Response regulatory" evidence="10">
    <location>
        <begin position="2"/>
        <end position="122"/>
    </location>
</feature>
<keyword evidence="6" id="KW-0238">DNA-binding</keyword>
<sequence length="535" mass="60278">MNLMIVEDELRLRQGLANNIPWEEHGIEVVGLAANGVEALRLAERKRPDIMLIDVQMPEMDGLTLVRKLRERPDGGAMMKLIILSGHDDFAYAQEAMSYGVSQYLLKPAAEDEILEAVLEAAGQLRAELERWREQSELKVKWQEHLPHLQSGFFQQWTAGVYDDGEVLRKCKEYQIALSESDRIAVAVVDVDPIPQGDGRIKAEDSPMWHFSLQCLAKELLPAPSCWVCPDRQGYTLLVFALPPDDQPEDSNLRVQASVVQLLARARETLGLTASAGICAGAGSIGEMSELYAQACRALQERIVYGHDIAIPYREQERKQQGVQAQPGLEKALEIALELGDEDKALEALRGLWDKSLEPVESADEMHEAVLYLSSLFIRIIQKQGWMIRDVAGDDMAYFQNVRLLTSKEQTRAWLARNVGHICAYLQRQRRRTSNGLVRSILAIVDQELDRDITLHTVADRLFVNSSYVSRLFKQETGVSFSAYVLERKMEQAKTVLQDGGKVYDAARLVGYRDVSYFTKVFRKYWGVTPGGVKA</sequence>
<dbReference type="Proteomes" id="UP001141950">
    <property type="component" value="Unassembled WGS sequence"/>
</dbReference>
<dbReference type="RefSeq" id="WP_257452059.1">
    <property type="nucleotide sequence ID" value="NZ_JANIPJ010000028.1"/>
</dbReference>
<dbReference type="Pfam" id="PF00072">
    <property type="entry name" value="Response_reg"/>
    <property type="match status" value="1"/>
</dbReference>
<evidence type="ECO:0000256" key="7">
    <source>
        <dbReference type="ARBA" id="ARBA00023163"/>
    </source>
</evidence>
<dbReference type="GO" id="GO:0043565">
    <property type="term" value="F:sequence-specific DNA binding"/>
    <property type="evidence" value="ECO:0007669"/>
    <property type="project" value="InterPro"/>
</dbReference>
<dbReference type="AlphaFoldDB" id="A0A9X2MV00"/>
<keyword evidence="2" id="KW-0963">Cytoplasm</keyword>
<dbReference type="InterPro" id="IPR018062">
    <property type="entry name" value="HTH_AraC-typ_CS"/>
</dbReference>
<keyword evidence="5" id="KW-0805">Transcription regulation</keyword>
<reference evidence="11" key="1">
    <citation type="submission" date="2022-08" db="EMBL/GenBank/DDBJ databases">
        <title>The genomic sequence of strain Paenibacillus sp. SCIV0701.</title>
        <authorList>
            <person name="Zhao H."/>
        </authorList>
    </citation>
    <scope>NUCLEOTIDE SEQUENCE</scope>
    <source>
        <strain evidence="11">SCIV0701</strain>
    </source>
</reference>
<dbReference type="InterPro" id="IPR018060">
    <property type="entry name" value="HTH_AraC"/>
</dbReference>
<dbReference type="PROSITE" id="PS01124">
    <property type="entry name" value="HTH_ARAC_FAMILY_2"/>
    <property type="match status" value="1"/>
</dbReference>
<dbReference type="PROSITE" id="PS00041">
    <property type="entry name" value="HTH_ARAC_FAMILY_1"/>
    <property type="match status" value="1"/>
</dbReference>
<evidence type="ECO:0000256" key="8">
    <source>
        <dbReference type="PROSITE-ProRule" id="PRU00169"/>
    </source>
</evidence>
<evidence type="ECO:0000313" key="12">
    <source>
        <dbReference type="Proteomes" id="UP001141950"/>
    </source>
</evidence>
<evidence type="ECO:0000259" key="10">
    <source>
        <dbReference type="PROSITE" id="PS50110"/>
    </source>
</evidence>
<dbReference type="Gene3D" id="3.40.50.2300">
    <property type="match status" value="1"/>
</dbReference>
<evidence type="ECO:0000256" key="3">
    <source>
        <dbReference type="ARBA" id="ARBA00022553"/>
    </source>
</evidence>
<evidence type="ECO:0000256" key="4">
    <source>
        <dbReference type="ARBA" id="ARBA00023012"/>
    </source>
</evidence>
<proteinExistence type="predicted"/>
<dbReference type="GO" id="GO:0000160">
    <property type="term" value="P:phosphorelay signal transduction system"/>
    <property type="evidence" value="ECO:0007669"/>
    <property type="project" value="UniProtKB-KW"/>
</dbReference>
<keyword evidence="3 8" id="KW-0597">Phosphoprotein</keyword>
<keyword evidence="4" id="KW-0902">Two-component regulatory system</keyword>
<dbReference type="SUPFAM" id="SSF46689">
    <property type="entry name" value="Homeodomain-like"/>
    <property type="match status" value="2"/>
</dbReference>
<feature type="domain" description="HTH araC/xylS-type" evidence="9">
    <location>
        <begin position="439"/>
        <end position="535"/>
    </location>
</feature>
<feature type="modified residue" description="4-aspartylphosphate" evidence="8">
    <location>
        <position position="54"/>
    </location>
</feature>
<dbReference type="PANTHER" id="PTHR42713:SF3">
    <property type="entry name" value="TRANSCRIPTIONAL REGULATORY PROTEIN HPTR"/>
    <property type="match status" value="1"/>
</dbReference>
<dbReference type="SMART" id="SM00448">
    <property type="entry name" value="REC"/>
    <property type="match status" value="1"/>
</dbReference>
<dbReference type="SUPFAM" id="SSF52172">
    <property type="entry name" value="CheY-like"/>
    <property type="match status" value="1"/>
</dbReference>
<evidence type="ECO:0000256" key="1">
    <source>
        <dbReference type="ARBA" id="ARBA00004496"/>
    </source>
</evidence>
<dbReference type="InterPro" id="IPR011006">
    <property type="entry name" value="CheY-like_superfamily"/>
</dbReference>
<organism evidence="11 12">
    <name type="scientific">Paenibacillus soyae</name>
    <dbReference type="NCBI Taxonomy" id="2969249"/>
    <lineage>
        <taxon>Bacteria</taxon>
        <taxon>Bacillati</taxon>
        <taxon>Bacillota</taxon>
        <taxon>Bacilli</taxon>
        <taxon>Bacillales</taxon>
        <taxon>Paenibacillaceae</taxon>
        <taxon>Paenibacillus</taxon>
    </lineage>
</organism>
<protein>
    <submittedName>
        <fullName evidence="11">Response regulator</fullName>
    </submittedName>
</protein>
<dbReference type="Gene3D" id="1.10.10.60">
    <property type="entry name" value="Homeodomain-like"/>
    <property type="match status" value="2"/>
</dbReference>
<dbReference type="InterPro" id="IPR009057">
    <property type="entry name" value="Homeodomain-like_sf"/>
</dbReference>
<dbReference type="InterPro" id="IPR001789">
    <property type="entry name" value="Sig_transdc_resp-reg_receiver"/>
</dbReference>
<evidence type="ECO:0000313" key="11">
    <source>
        <dbReference type="EMBL" id="MCR2807521.1"/>
    </source>
</evidence>
<dbReference type="InterPro" id="IPR051552">
    <property type="entry name" value="HptR"/>
</dbReference>
<accession>A0A9X2MV00</accession>
<dbReference type="PROSITE" id="PS50110">
    <property type="entry name" value="RESPONSE_REGULATORY"/>
    <property type="match status" value="1"/>
</dbReference>
<evidence type="ECO:0000256" key="5">
    <source>
        <dbReference type="ARBA" id="ARBA00023015"/>
    </source>
</evidence>
<dbReference type="SMART" id="SM00342">
    <property type="entry name" value="HTH_ARAC"/>
    <property type="match status" value="1"/>
</dbReference>
<gene>
    <name evidence="11" type="ORF">NQZ67_26895</name>
</gene>
<dbReference type="PANTHER" id="PTHR42713">
    <property type="entry name" value="HISTIDINE KINASE-RELATED"/>
    <property type="match status" value="1"/>
</dbReference>
<evidence type="ECO:0000256" key="6">
    <source>
        <dbReference type="ARBA" id="ARBA00023125"/>
    </source>
</evidence>
<evidence type="ECO:0000259" key="9">
    <source>
        <dbReference type="PROSITE" id="PS01124"/>
    </source>
</evidence>
<dbReference type="EMBL" id="JANIPJ010000028">
    <property type="protein sequence ID" value="MCR2807521.1"/>
    <property type="molecule type" value="Genomic_DNA"/>
</dbReference>
<name>A0A9X2MV00_9BACL</name>
<dbReference type="GO" id="GO:0005737">
    <property type="term" value="C:cytoplasm"/>
    <property type="evidence" value="ECO:0007669"/>
    <property type="project" value="UniProtKB-SubCell"/>
</dbReference>
<dbReference type="CDD" id="cd17536">
    <property type="entry name" value="REC_YesN-like"/>
    <property type="match status" value="1"/>
</dbReference>
<dbReference type="GO" id="GO:0003700">
    <property type="term" value="F:DNA-binding transcription factor activity"/>
    <property type="evidence" value="ECO:0007669"/>
    <property type="project" value="InterPro"/>
</dbReference>
<dbReference type="Pfam" id="PF12833">
    <property type="entry name" value="HTH_18"/>
    <property type="match status" value="1"/>
</dbReference>
<keyword evidence="12" id="KW-1185">Reference proteome</keyword>